<dbReference type="GO" id="GO:0008195">
    <property type="term" value="F:phosphatidate phosphatase activity"/>
    <property type="evidence" value="ECO:0007669"/>
    <property type="project" value="InterPro"/>
</dbReference>
<proteinExistence type="predicted"/>
<gene>
    <name evidence="2" type="ORF">SAMEA4475696_00252</name>
</gene>
<dbReference type="STRING" id="1121387.GCA_000429885_01462"/>
<dbReference type="InterPro" id="IPR019236">
    <property type="entry name" value="APP1_cat"/>
</dbReference>
<dbReference type="EMBL" id="LT906453">
    <property type="protein sequence ID" value="SNV17618.1"/>
    <property type="molecule type" value="Genomic_DNA"/>
</dbReference>
<feature type="domain" description="Phosphatidate phosphatase APP1 catalytic" evidence="1">
    <location>
        <begin position="165"/>
        <end position="316"/>
    </location>
</feature>
<accession>A0A239V7D1</accession>
<evidence type="ECO:0000259" key="1">
    <source>
        <dbReference type="Pfam" id="PF09949"/>
    </source>
</evidence>
<dbReference type="Proteomes" id="UP000242637">
    <property type="component" value="Chromosome 1"/>
</dbReference>
<evidence type="ECO:0000313" key="3">
    <source>
        <dbReference type="Proteomes" id="UP000242637"/>
    </source>
</evidence>
<dbReference type="PANTHER" id="PTHR28208">
    <property type="entry name" value="PHOSPHATIDATE PHOSPHATASE APP1"/>
    <property type="match status" value="1"/>
</dbReference>
<sequence length="393" mass="43497">MACLAGDRSPTVFSMARPHAAARIETRVNSAITRTLRRHGWKGRALAHTGYGSVDFVRVMGRVVLTRGEVEQGQARPDVGDWIRSPLTDQMRGWRAFITAQLAHAPVTVTLNGQDYSTTTDQNGYVDLIITDHGLEPGWHEAKIQPENGLYDVARVNIISPDVRFGIVSDIDDTVISTSLPRPLIAAWNTFVLKEQARRIVPGMAPMYRNLLAEFPGAPIFYLSTGAWNTADTLTRFLDRHGYPAGPLLLTDWGPTNTGWFRSGQDHKRRNLHRLATEFPHIRWVLVGDDGQHDPRIYGDFARDRADVVRAIGIRELTPAEQVLSHGLPLSVEGFSPRVHRPVPVVRAPDGYGLGPQMRAALGIESSRSAVAPRVIHTRQDEDKQDGTPGAAQ</sequence>
<dbReference type="Pfam" id="PF09949">
    <property type="entry name" value="APP1_cat"/>
    <property type="match status" value="1"/>
</dbReference>
<dbReference type="InterPro" id="IPR052935">
    <property type="entry name" value="Mg2+_PAP"/>
</dbReference>
<name>A0A239V7D1_9MICO</name>
<dbReference type="AlphaFoldDB" id="A0A239V7D1"/>
<evidence type="ECO:0000313" key="2">
    <source>
        <dbReference type="EMBL" id="SNV17618.1"/>
    </source>
</evidence>
<reference evidence="2 3" key="1">
    <citation type="submission" date="2017-06" db="EMBL/GenBank/DDBJ databases">
        <authorList>
            <consortium name="Pathogen Informatics"/>
        </authorList>
    </citation>
    <scope>NUCLEOTIDE SEQUENCE [LARGE SCALE GENOMIC DNA]</scope>
    <source>
        <strain evidence="2 3">NCTC13039</strain>
    </source>
</reference>
<protein>
    <submittedName>
        <fullName evidence="2">Uncharacterized conserved protein (DUF2183)</fullName>
    </submittedName>
</protein>
<dbReference type="KEGG" id="dco:SAMEA4475696_0252"/>
<dbReference type="PANTHER" id="PTHR28208:SF3">
    <property type="entry name" value="PHOSPHATIDATE PHOSPHATASE APP1"/>
    <property type="match status" value="1"/>
</dbReference>
<organism evidence="2 3">
    <name type="scientific">Dermatophilus congolensis</name>
    <dbReference type="NCBI Taxonomy" id="1863"/>
    <lineage>
        <taxon>Bacteria</taxon>
        <taxon>Bacillati</taxon>
        <taxon>Actinomycetota</taxon>
        <taxon>Actinomycetes</taxon>
        <taxon>Micrococcales</taxon>
        <taxon>Dermatophilaceae</taxon>
        <taxon>Dermatophilus</taxon>
    </lineage>
</organism>
<keyword evidence="3" id="KW-1185">Reference proteome</keyword>